<keyword evidence="1" id="KW-0812">Transmembrane</keyword>
<evidence type="ECO:0000256" key="1">
    <source>
        <dbReference type="SAM" id="Phobius"/>
    </source>
</evidence>
<gene>
    <name evidence="3" type="ORF">Nepgr_006807</name>
</gene>
<comment type="caution">
    <text evidence="3">The sequence shown here is derived from an EMBL/GenBank/DDBJ whole genome shotgun (WGS) entry which is preliminary data.</text>
</comment>
<proteinExistence type="predicted"/>
<name>A0AAD3S6I5_NEPGR</name>
<feature type="chain" id="PRO_5042201489" evidence="2">
    <location>
        <begin position="18"/>
        <end position="186"/>
    </location>
</feature>
<feature type="transmembrane region" description="Helical" evidence="1">
    <location>
        <begin position="71"/>
        <end position="90"/>
    </location>
</feature>
<evidence type="ECO:0000256" key="2">
    <source>
        <dbReference type="SAM" id="SignalP"/>
    </source>
</evidence>
<reference evidence="3" key="1">
    <citation type="submission" date="2023-05" db="EMBL/GenBank/DDBJ databases">
        <title>Nepenthes gracilis genome sequencing.</title>
        <authorList>
            <person name="Fukushima K."/>
        </authorList>
    </citation>
    <scope>NUCLEOTIDE SEQUENCE</scope>
    <source>
        <strain evidence="3">SING2019-196</strain>
    </source>
</reference>
<feature type="signal peptide" evidence="2">
    <location>
        <begin position="1"/>
        <end position="17"/>
    </location>
</feature>
<feature type="transmembrane region" description="Helical" evidence="1">
    <location>
        <begin position="33"/>
        <end position="59"/>
    </location>
</feature>
<protein>
    <submittedName>
        <fullName evidence="3">Uncharacterized protein</fullName>
    </submittedName>
</protein>
<keyword evidence="1" id="KW-1133">Transmembrane helix</keyword>
<dbReference type="AlphaFoldDB" id="A0AAD3S6I5"/>
<evidence type="ECO:0000313" key="4">
    <source>
        <dbReference type="Proteomes" id="UP001279734"/>
    </source>
</evidence>
<keyword evidence="1" id="KW-0472">Membrane</keyword>
<dbReference type="EMBL" id="BSYO01000005">
    <property type="protein sequence ID" value="GMH04967.1"/>
    <property type="molecule type" value="Genomic_DNA"/>
</dbReference>
<keyword evidence="2" id="KW-0732">Signal</keyword>
<keyword evidence="4" id="KW-1185">Reference proteome</keyword>
<organism evidence="3 4">
    <name type="scientific">Nepenthes gracilis</name>
    <name type="common">Slender pitcher plant</name>
    <dbReference type="NCBI Taxonomy" id="150966"/>
    <lineage>
        <taxon>Eukaryota</taxon>
        <taxon>Viridiplantae</taxon>
        <taxon>Streptophyta</taxon>
        <taxon>Embryophyta</taxon>
        <taxon>Tracheophyta</taxon>
        <taxon>Spermatophyta</taxon>
        <taxon>Magnoliopsida</taxon>
        <taxon>eudicotyledons</taxon>
        <taxon>Gunneridae</taxon>
        <taxon>Pentapetalae</taxon>
        <taxon>Caryophyllales</taxon>
        <taxon>Nepenthaceae</taxon>
        <taxon>Nepenthes</taxon>
    </lineage>
</organism>
<sequence>MVLALVLFLWRGSSVLAVPPVSRNDAAHGGLHASYSGWLFCRRVVLLLFLVGCLCFMLLKTLGSCIEQWAVVFDSSAVLRCCIALFGILVYSKVALLTWSPSCIEMLAILLVRIGRRGPLSSVVTFDCGSCHLPLPDLACGGCRFGLRFGCTKAGFGLGLPAGLGVERSFASLWAQAGVLYLELVP</sequence>
<dbReference type="Proteomes" id="UP001279734">
    <property type="component" value="Unassembled WGS sequence"/>
</dbReference>
<accession>A0AAD3S6I5</accession>
<evidence type="ECO:0000313" key="3">
    <source>
        <dbReference type="EMBL" id="GMH04967.1"/>
    </source>
</evidence>